<comment type="caution">
    <text evidence="2">The sequence shown here is derived from an EMBL/GenBank/DDBJ whole genome shotgun (WGS) entry which is preliminary data.</text>
</comment>
<keyword evidence="3" id="KW-1185">Reference proteome</keyword>
<gene>
    <name evidence="2" type="ORF">LQ567_16835</name>
</gene>
<evidence type="ECO:0008006" key="4">
    <source>
        <dbReference type="Google" id="ProtNLM"/>
    </source>
</evidence>
<organism evidence="2 3">
    <name type="scientific">Niabella pedocola</name>
    <dbReference type="NCBI Taxonomy" id="1752077"/>
    <lineage>
        <taxon>Bacteria</taxon>
        <taxon>Pseudomonadati</taxon>
        <taxon>Bacteroidota</taxon>
        <taxon>Chitinophagia</taxon>
        <taxon>Chitinophagales</taxon>
        <taxon>Chitinophagaceae</taxon>
        <taxon>Niabella</taxon>
    </lineage>
</organism>
<evidence type="ECO:0000256" key="1">
    <source>
        <dbReference type="SAM" id="Phobius"/>
    </source>
</evidence>
<accession>A0ABS8PVX9</accession>
<dbReference type="RefSeq" id="WP_231006347.1">
    <property type="nucleotide sequence ID" value="NZ_JAJNEC010000005.1"/>
</dbReference>
<name>A0ABS8PVX9_9BACT</name>
<keyword evidence="1" id="KW-0472">Membrane</keyword>
<keyword evidence="1" id="KW-1133">Transmembrane helix</keyword>
<protein>
    <recommendedName>
        <fullName evidence="4">Prepilin-type N-terminal cleavage/methylation domain-containing protein</fullName>
    </recommendedName>
</protein>
<keyword evidence="1" id="KW-0812">Transmembrane</keyword>
<evidence type="ECO:0000313" key="3">
    <source>
        <dbReference type="Proteomes" id="UP001199816"/>
    </source>
</evidence>
<dbReference type="Proteomes" id="UP001199816">
    <property type="component" value="Unassembled WGS sequence"/>
</dbReference>
<dbReference type="EMBL" id="JAJNEC010000005">
    <property type="protein sequence ID" value="MCD2424448.1"/>
    <property type="molecule type" value="Genomic_DNA"/>
</dbReference>
<sequence>MAPVNAHRYKKPIAAFSLIESIVALVLVLLVFFISIHFFVSVKESGFSMQRMSAASTLEEYIQASFLHKDFSVKKEVVNNWTVSRESSPDAKEAALLQVRFTVYKRDSLGAPFLTRTFLVGSQTASESFPDAQP</sequence>
<reference evidence="2 3" key="1">
    <citation type="submission" date="2021-11" db="EMBL/GenBank/DDBJ databases">
        <title>Genomic of Niabella pedocola.</title>
        <authorList>
            <person name="Wu T."/>
        </authorList>
    </citation>
    <scope>NUCLEOTIDE SEQUENCE [LARGE SCALE GENOMIC DNA]</scope>
    <source>
        <strain evidence="2 3">JCM 31011</strain>
    </source>
</reference>
<evidence type="ECO:0000313" key="2">
    <source>
        <dbReference type="EMBL" id="MCD2424448.1"/>
    </source>
</evidence>
<proteinExistence type="predicted"/>
<feature type="transmembrane region" description="Helical" evidence="1">
    <location>
        <begin position="13"/>
        <end position="42"/>
    </location>
</feature>